<name>A0A9P1GT21_9DINO</name>
<dbReference type="PROSITE" id="PS50088">
    <property type="entry name" value="ANK_REPEAT"/>
    <property type="match status" value="7"/>
</dbReference>
<dbReference type="PRINTS" id="PR01415">
    <property type="entry name" value="ANKYRIN"/>
</dbReference>
<dbReference type="SUPFAM" id="SSF48403">
    <property type="entry name" value="Ankyrin repeat"/>
    <property type="match status" value="1"/>
</dbReference>
<gene>
    <name evidence="4" type="ORF">C1SCF055_LOCUS44892</name>
</gene>
<evidence type="ECO:0000256" key="2">
    <source>
        <dbReference type="ARBA" id="ARBA00023043"/>
    </source>
</evidence>
<dbReference type="Gene3D" id="1.25.40.20">
    <property type="entry name" value="Ankyrin repeat-containing domain"/>
    <property type="match status" value="3"/>
</dbReference>
<dbReference type="Pfam" id="PF13637">
    <property type="entry name" value="Ank_4"/>
    <property type="match status" value="1"/>
</dbReference>
<feature type="repeat" description="ANK" evidence="3">
    <location>
        <begin position="111"/>
        <end position="143"/>
    </location>
</feature>
<keyword evidence="2 3" id="KW-0040">ANK repeat</keyword>
<protein>
    <submittedName>
        <fullName evidence="6">Ankyrin-1</fullName>
    </submittedName>
</protein>
<dbReference type="InterPro" id="IPR036770">
    <property type="entry name" value="Ankyrin_rpt-contain_sf"/>
</dbReference>
<dbReference type="EMBL" id="CAMXCT010006812">
    <property type="protein sequence ID" value="CAI4020478.1"/>
    <property type="molecule type" value="Genomic_DNA"/>
</dbReference>
<feature type="repeat" description="ANK" evidence="3">
    <location>
        <begin position="310"/>
        <end position="342"/>
    </location>
</feature>
<dbReference type="PANTHER" id="PTHR24161:SF85">
    <property type="entry name" value="PALMITOYLTRANSFERASE HIP14"/>
    <property type="match status" value="1"/>
</dbReference>
<evidence type="ECO:0000256" key="1">
    <source>
        <dbReference type="ARBA" id="ARBA00022737"/>
    </source>
</evidence>
<dbReference type="OrthoDB" id="194358at2759"/>
<keyword evidence="1" id="KW-0677">Repeat</keyword>
<accession>A0A9P1GT21</accession>
<feature type="repeat" description="ANK" evidence="3">
    <location>
        <begin position="143"/>
        <end position="175"/>
    </location>
</feature>
<evidence type="ECO:0000313" key="4">
    <source>
        <dbReference type="EMBL" id="CAI4020478.1"/>
    </source>
</evidence>
<organism evidence="4">
    <name type="scientific">Cladocopium goreaui</name>
    <dbReference type="NCBI Taxonomy" id="2562237"/>
    <lineage>
        <taxon>Eukaryota</taxon>
        <taxon>Sar</taxon>
        <taxon>Alveolata</taxon>
        <taxon>Dinophyceae</taxon>
        <taxon>Suessiales</taxon>
        <taxon>Symbiodiniaceae</taxon>
        <taxon>Cladocopium</taxon>
    </lineage>
</organism>
<dbReference type="InterPro" id="IPR002110">
    <property type="entry name" value="Ankyrin_rpt"/>
</dbReference>
<evidence type="ECO:0000313" key="7">
    <source>
        <dbReference type="Proteomes" id="UP001152797"/>
    </source>
</evidence>
<evidence type="ECO:0000256" key="3">
    <source>
        <dbReference type="PROSITE-ProRule" id="PRU00023"/>
    </source>
</evidence>
<sequence>MLRILSALSGEVLVELALEEVQVLSSIRDLKRFLVPKTNFTVFQQRLFREDQSECLDEDSLEPRSLQLVLLAYPPADAAEDKKLFTACEQDQPEELEQILRSPRDPRVVLAGKTALHVAARHGSVACIQLLVEAGAEVEPEEVYTSPLHVAARHGRAEAARLLLDLGAEKDYSSNMQETPLHPASREGHLEVVRVLLERQALPDQADEDGLTPLHHCARSGHLDIARLLLNAGAARDPLTAGGAAPLHWAAAYGHVEVVKCLVEAGARIDKARGDDRRSPLHMAVQHGQLEVVRFLLQGGADHNNATLVEGATPLHWAAVNGHVQMAKLLLEARAELERKTKGGFSAMHMAVRTGNMALMRLLERGANDARQKRRKCSAG</sequence>
<dbReference type="EMBL" id="CAMXCT020006812">
    <property type="protein sequence ID" value="CAL1173853.1"/>
    <property type="molecule type" value="Genomic_DNA"/>
</dbReference>
<feature type="repeat" description="ANK" evidence="3">
    <location>
        <begin position="176"/>
        <end position="208"/>
    </location>
</feature>
<dbReference type="PROSITE" id="PS50297">
    <property type="entry name" value="ANK_REP_REGION"/>
    <property type="match status" value="7"/>
</dbReference>
<reference evidence="5" key="2">
    <citation type="submission" date="2024-04" db="EMBL/GenBank/DDBJ databases">
        <authorList>
            <person name="Chen Y."/>
            <person name="Shah S."/>
            <person name="Dougan E. K."/>
            <person name="Thang M."/>
            <person name="Chan C."/>
        </authorList>
    </citation>
    <scope>NUCLEOTIDE SEQUENCE [LARGE SCALE GENOMIC DNA]</scope>
</reference>
<feature type="repeat" description="ANK" evidence="3">
    <location>
        <begin position="242"/>
        <end position="274"/>
    </location>
</feature>
<keyword evidence="7" id="KW-1185">Reference proteome</keyword>
<dbReference type="Proteomes" id="UP001152797">
    <property type="component" value="Unassembled WGS sequence"/>
</dbReference>
<dbReference type="SMART" id="SM00248">
    <property type="entry name" value="ANK"/>
    <property type="match status" value="8"/>
</dbReference>
<proteinExistence type="predicted"/>
<dbReference type="EMBL" id="CAMXCT030006812">
    <property type="protein sequence ID" value="CAL4807790.1"/>
    <property type="molecule type" value="Genomic_DNA"/>
</dbReference>
<comment type="caution">
    <text evidence="4">The sequence shown here is derived from an EMBL/GenBank/DDBJ whole genome shotgun (WGS) entry which is preliminary data.</text>
</comment>
<feature type="repeat" description="ANK" evidence="3">
    <location>
        <begin position="276"/>
        <end position="308"/>
    </location>
</feature>
<reference evidence="4" key="1">
    <citation type="submission" date="2022-10" db="EMBL/GenBank/DDBJ databases">
        <authorList>
            <person name="Chen Y."/>
            <person name="Dougan E. K."/>
            <person name="Chan C."/>
            <person name="Rhodes N."/>
            <person name="Thang M."/>
        </authorList>
    </citation>
    <scope>NUCLEOTIDE SEQUENCE</scope>
</reference>
<feature type="repeat" description="ANK" evidence="3">
    <location>
        <begin position="209"/>
        <end position="241"/>
    </location>
</feature>
<dbReference type="Pfam" id="PF12796">
    <property type="entry name" value="Ank_2"/>
    <property type="match status" value="3"/>
</dbReference>
<evidence type="ECO:0000313" key="6">
    <source>
        <dbReference type="EMBL" id="CAL4807790.1"/>
    </source>
</evidence>
<dbReference type="AlphaFoldDB" id="A0A9P1GT21"/>
<evidence type="ECO:0000313" key="5">
    <source>
        <dbReference type="EMBL" id="CAL1173853.1"/>
    </source>
</evidence>
<dbReference type="PANTHER" id="PTHR24161">
    <property type="entry name" value="ANK_REP_REGION DOMAIN-CONTAINING PROTEIN-RELATED"/>
    <property type="match status" value="1"/>
</dbReference>